<sequence length="428" mass="46663">MSKNKIIILLTALTLGTTWAIRGQFGHEQGAAWAGGVACLLLVFSIGNTKWMKVGVKASLMGAIGWGMGGMMSYGVVVGYGRSEDWLNATYGLLMLGVIGGLYGLLGGGLFGLGLEEGSSGKKIAWPQLVVEMTAGALIFYFFIVEQLGILMTPPRSEAWGVCAGAGIAMLYYMVRNHHTGALRTALFSAIGGGFGFAFGDFLQVMGFLSKIHFNFWNVMEYSLGFFGGLGMAYGALTGFKNSAITEASEQNQVNPRIKWSLIGLVGIIPLIVFHQSFVERDLLPTFENFELSNPSFWASFTLIMAFIIWVLMQFISFESYKKLNKGLIGDGPFLKQIGLTLFLAYMSYSILITGAFISIGRIEQYLYLLNFIVIIYLMSRLKNKPEDSLLPIYSPSKVGVIAFLVIMIVSAIAAFSHGPIPGGQVRF</sequence>
<feature type="transmembrane region" description="Helical" evidence="1">
    <location>
        <begin position="222"/>
        <end position="240"/>
    </location>
</feature>
<dbReference type="AlphaFoldDB" id="A0A1M7Z7N3"/>
<dbReference type="RefSeq" id="WP_073570738.1">
    <property type="nucleotide sequence ID" value="NZ_FRXN01000001.1"/>
</dbReference>
<feature type="transmembrane region" description="Helical" evidence="1">
    <location>
        <begin position="298"/>
        <end position="318"/>
    </location>
</feature>
<feature type="transmembrane region" description="Helical" evidence="1">
    <location>
        <begin position="60"/>
        <end position="81"/>
    </location>
</feature>
<proteinExistence type="predicted"/>
<protein>
    <submittedName>
        <fullName evidence="2">Uncharacterized protein</fullName>
    </submittedName>
</protein>
<accession>A0A1M7Z7N3</accession>
<dbReference type="STRING" id="1073327.SAMN04488108_1132"/>
<feature type="transmembrane region" description="Helical" evidence="1">
    <location>
        <begin position="93"/>
        <end position="113"/>
    </location>
</feature>
<feature type="transmembrane region" description="Helical" evidence="1">
    <location>
        <begin position="338"/>
        <end position="360"/>
    </location>
</feature>
<dbReference type="Proteomes" id="UP000184609">
    <property type="component" value="Unassembled WGS sequence"/>
</dbReference>
<dbReference type="OrthoDB" id="920620at2"/>
<feature type="transmembrane region" description="Helical" evidence="1">
    <location>
        <begin position="260"/>
        <end position="278"/>
    </location>
</feature>
<feature type="transmembrane region" description="Helical" evidence="1">
    <location>
        <begin position="125"/>
        <end position="145"/>
    </location>
</feature>
<feature type="transmembrane region" description="Helical" evidence="1">
    <location>
        <begin position="402"/>
        <end position="421"/>
    </location>
</feature>
<dbReference type="EMBL" id="FRXN01000001">
    <property type="protein sequence ID" value="SHO60943.1"/>
    <property type="molecule type" value="Genomic_DNA"/>
</dbReference>
<feature type="transmembrane region" description="Helical" evidence="1">
    <location>
        <begin position="366"/>
        <end position="382"/>
    </location>
</feature>
<evidence type="ECO:0000256" key="1">
    <source>
        <dbReference type="SAM" id="Phobius"/>
    </source>
</evidence>
<evidence type="ECO:0000313" key="2">
    <source>
        <dbReference type="EMBL" id="SHO60943.1"/>
    </source>
</evidence>
<keyword evidence="1" id="KW-0812">Transmembrane</keyword>
<feature type="transmembrane region" description="Helical" evidence="1">
    <location>
        <begin position="187"/>
        <end position="210"/>
    </location>
</feature>
<keyword evidence="1" id="KW-0472">Membrane</keyword>
<keyword evidence="1" id="KW-1133">Transmembrane helix</keyword>
<feature type="transmembrane region" description="Helical" evidence="1">
    <location>
        <begin position="157"/>
        <end position="175"/>
    </location>
</feature>
<keyword evidence="3" id="KW-1185">Reference proteome</keyword>
<reference evidence="3" key="1">
    <citation type="submission" date="2016-12" db="EMBL/GenBank/DDBJ databases">
        <authorList>
            <person name="Varghese N."/>
            <person name="Submissions S."/>
        </authorList>
    </citation>
    <scope>NUCLEOTIDE SEQUENCE [LARGE SCALE GENOMIC DNA]</scope>
    <source>
        <strain evidence="3">DSM 25035</strain>
    </source>
</reference>
<feature type="transmembrane region" description="Helical" evidence="1">
    <location>
        <begin position="30"/>
        <end position="48"/>
    </location>
</feature>
<gene>
    <name evidence="2" type="ORF">SAMN04488108_1132</name>
</gene>
<name>A0A1M7Z7N3_9BACT</name>
<evidence type="ECO:0000313" key="3">
    <source>
        <dbReference type="Proteomes" id="UP000184609"/>
    </source>
</evidence>
<organism evidence="2 3">
    <name type="scientific">Algoriphagus zhangzhouensis</name>
    <dbReference type="NCBI Taxonomy" id="1073327"/>
    <lineage>
        <taxon>Bacteria</taxon>
        <taxon>Pseudomonadati</taxon>
        <taxon>Bacteroidota</taxon>
        <taxon>Cytophagia</taxon>
        <taxon>Cytophagales</taxon>
        <taxon>Cyclobacteriaceae</taxon>
        <taxon>Algoriphagus</taxon>
    </lineage>
</organism>